<dbReference type="AlphaFoldDB" id="A0A1Y5I5T2"/>
<dbReference type="NCBIfam" id="NF007113">
    <property type="entry name" value="PRK09562.1"/>
    <property type="match status" value="1"/>
</dbReference>
<dbReference type="FunFam" id="1.10.287.1080:FF:000003">
    <property type="entry name" value="Nucleoside triphosphate pyrophosphohydrolase"/>
    <property type="match status" value="1"/>
</dbReference>
<reference evidence="2" key="1">
    <citation type="submission" date="2017-04" db="EMBL/GenBank/DDBJ databases">
        <title>Population genomics of picophytoplankton unveils novel chromosome hypervariability.</title>
        <authorList>
            <consortium name="DOE Joint Genome Institute"/>
            <person name="Blanc-Mathieu R."/>
            <person name="Krasovec M."/>
            <person name="Hebrard M."/>
            <person name="Yau S."/>
            <person name="Desgranges E."/>
            <person name="Martin J."/>
            <person name="Schackwitz W."/>
            <person name="Kuo A."/>
            <person name="Salin G."/>
            <person name="Donnadieu C."/>
            <person name="Desdevises Y."/>
            <person name="Sanchez-Ferandin S."/>
            <person name="Moreau H."/>
            <person name="Rivals E."/>
            <person name="Grigoriev I.V."/>
            <person name="Grimsley N."/>
            <person name="Eyre-Walker A."/>
            <person name="Piganeau G."/>
        </authorList>
    </citation>
    <scope>NUCLEOTIDE SEQUENCE [LARGE SCALE GENOMIC DNA]</scope>
    <source>
        <strain evidence="2">RCC 1115</strain>
    </source>
</reference>
<sequence>MTDDINSYSPASEAMARLIDIMAKLRDKNTGCAWDVAQNFSTIAPYTIEEAYEVADAIQRADMDELKEELGDLLFQVVFHSQMAREAGAFEIADVVEAINAKMIRRHPHVFGDESSRTEDQQVAAWEVIKAQERAAKGQPEDPASALDGVALALPALLRAEKLQKRAARVGFDWTEADDIFDKLAEETGEVREAIETGDPDKIEDELGDLLFVAANLSRRLNVDPEQALRRANAKFERRFRAMEGLAEQDGQDFAALDIDAQESLWQRVKQQERVRQD</sequence>
<dbReference type="GO" id="GO:0047429">
    <property type="term" value="F:nucleoside triphosphate diphosphatase activity"/>
    <property type="evidence" value="ECO:0007669"/>
    <property type="project" value="InterPro"/>
</dbReference>
<evidence type="ECO:0000259" key="1">
    <source>
        <dbReference type="Pfam" id="PF03819"/>
    </source>
</evidence>
<dbReference type="InterPro" id="IPR048015">
    <property type="entry name" value="NTP-PPase_MazG-like_N"/>
</dbReference>
<dbReference type="GO" id="GO:0046052">
    <property type="term" value="P:UTP catabolic process"/>
    <property type="evidence" value="ECO:0007669"/>
    <property type="project" value="TreeGrafter"/>
</dbReference>
<dbReference type="GO" id="GO:0006950">
    <property type="term" value="P:response to stress"/>
    <property type="evidence" value="ECO:0007669"/>
    <property type="project" value="UniProtKB-ARBA"/>
</dbReference>
<dbReference type="EMBL" id="KZ155799">
    <property type="protein sequence ID" value="OUS44841.1"/>
    <property type="molecule type" value="Genomic_DNA"/>
</dbReference>
<accession>A0A1Y5I5T2</accession>
<dbReference type="CDD" id="cd11528">
    <property type="entry name" value="NTP-PPase_MazG_Nterm"/>
    <property type="match status" value="1"/>
</dbReference>
<dbReference type="Proteomes" id="UP000195557">
    <property type="component" value="Unassembled WGS sequence"/>
</dbReference>
<proteinExistence type="predicted"/>
<dbReference type="NCBIfam" id="TIGR00444">
    <property type="entry name" value="mazG"/>
    <property type="match status" value="1"/>
</dbReference>
<dbReference type="GO" id="GO:0006203">
    <property type="term" value="P:dGTP catabolic process"/>
    <property type="evidence" value="ECO:0007669"/>
    <property type="project" value="TreeGrafter"/>
</dbReference>
<organism evidence="2">
    <name type="scientific">Ostreococcus tauri</name>
    <name type="common">Marine green alga</name>
    <dbReference type="NCBI Taxonomy" id="70448"/>
    <lineage>
        <taxon>Eukaryota</taxon>
        <taxon>Viridiplantae</taxon>
        <taxon>Chlorophyta</taxon>
        <taxon>Mamiellophyceae</taxon>
        <taxon>Mamiellales</taxon>
        <taxon>Bathycoccaceae</taxon>
        <taxon>Ostreococcus</taxon>
    </lineage>
</organism>
<feature type="domain" description="NTP pyrophosphohydrolase MazG-like" evidence="1">
    <location>
        <begin position="38"/>
        <end position="111"/>
    </location>
</feature>
<protein>
    <submittedName>
        <fullName evidence="2">MazG family protein</fullName>
    </submittedName>
</protein>
<dbReference type="GO" id="GO:0046076">
    <property type="term" value="P:dTTP catabolic process"/>
    <property type="evidence" value="ECO:0007669"/>
    <property type="project" value="TreeGrafter"/>
</dbReference>
<dbReference type="GO" id="GO:0046081">
    <property type="term" value="P:dUTP catabolic process"/>
    <property type="evidence" value="ECO:0007669"/>
    <property type="project" value="TreeGrafter"/>
</dbReference>
<dbReference type="PANTHER" id="PTHR30522">
    <property type="entry name" value="NUCLEOSIDE TRIPHOSPHATE PYROPHOSPHOHYDROLASE"/>
    <property type="match status" value="1"/>
</dbReference>
<dbReference type="GO" id="GO:0046047">
    <property type="term" value="P:TTP catabolic process"/>
    <property type="evidence" value="ECO:0007669"/>
    <property type="project" value="TreeGrafter"/>
</dbReference>
<feature type="domain" description="NTP pyrophosphohydrolase MazG-like" evidence="1">
    <location>
        <begin position="182"/>
        <end position="239"/>
    </location>
</feature>
<evidence type="ECO:0000313" key="2">
    <source>
        <dbReference type="EMBL" id="OUS44841.1"/>
    </source>
</evidence>
<dbReference type="InterPro" id="IPR048011">
    <property type="entry name" value="NTP-PPase_MazG-like_C"/>
</dbReference>
<dbReference type="SUPFAM" id="SSF101386">
    <property type="entry name" value="all-alpha NTP pyrophosphatases"/>
    <property type="match status" value="2"/>
</dbReference>
<dbReference type="FunFam" id="1.10.287.1080:FF:000001">
    <property type="entry name" value="Nucleoside triphosphate pyrophosphohydrolase"/>
    <property type="match status" value="1"/>
</dbReference>
<gene>
    <name evidence="2" type="ORF">BE221DRAFT_148693</name>
</gene>
<dbReference type="Gene3D" id="1.10.287.1080">
    <property type="entry name" value="MazG-like"/>
    <property type="match status" value="2"/>
</dbReference>
<dbReference type="InterPro" id="IPR011551">
    <property type="entry name" value="NTP_PyrPHydrolase_MazG"/>
</dbReference>
<dbReference type="Pfam" id="PF03819">
    <property type="entry name" value="MazG"/>
    <property type="match status" value="2"/>
</dbReference>
<dbReference type="GO" id="GO:0046061">
    <property type="term" value="P:dATP catabolic process"/>
    <property type="evidence" value="ECO:0007669"/>
    <property type="project" value="TreeGrafter"/>
</dbReference>
<name>A0A1Y5I5T2_OSTTA</name>
<dbReference type="InterPro" id="IPR004518">
    <property type="entry name" value="MazG-like_dom"/>
</dbReference>
<dbReference type="PANTHER" id="PTHR30522:SF0">
    <property type="entry name" value="NUCLEOSIDE TRIPHOSPHATE PYROPHOSPHOHYDROLASE"/>
    <property type="match status" value="1"/>
</dbReference>
<dbReference type="CDD" id="cd11529">
    <property type="entry name" value="NTP-PPase_MazG_Cterm"/>
    <property type="match status" value="1"/>
</dbReference>